<sequence length="656" mass="70540">MARQPPRLNLENVNARLRDEEDSAGGTPGSGLPNGLLSSLLTLYHNQPPTVSTPASEASTALNTPVHSRAGSGGWEFPFVRPKNERSGAGTIANLIASTGNISGAAAPKQSQLAPNTKRPGYQLSRYSNEKDIPTLGHKRNDSAATLNENTPFARHAANLSTDTLVQEGTSWAHKLKGSISSSNLRLTPTHSHTPSENIRTNKRKKAEVYITRHVAQIIERQEFILRLARAMMMFGAPSHRLQSQIMGTARVLEVDLALMYLPDIMLISFDDASTGTSSIRFIRQPAALDLGKLSDAYELYWKVIHDDLSVNDASDQLSHLMKSPKIYPWWLLMIIGGMCSSFITVAAFNGSFLDAVAVWPLGAILLGMQLLAARNELYSNVFEIVITALFSFIAGGMAASHRLCYPAIASGSVVLILPGFIVLSGSLEIMSRNIVSGSVRMVYAVIYALFLGFGLAIGAKTYAKIVGSSIVGITDYTCTESHDPLGGWWQVTPTAWWAFFTVPGFSIFLSLRNFIPVKRTELILLVAISSIGWVTNHFTATQFQNQADIAAGVGAFAVGLVANLYARFFAGNAFVIMITGILFQVPSGLGAGGLFGFVSEQSSEGASTSETYESGFQVGLQLISVAIGITVGLGLALLIVHPIPSRRRGGGVFSL</sequence>
<dbReference type="Pfam" id="PF06738">
    <property type="entry name" value="ThrE"/>
    <property type="match status" value="1"/>
</dbReference>
<feature type="compositionally biased region" description="Polar residues" evidence="6">
    <location>
        <begin position="47"/>
        <end position="66"/>
    </location>
</feature>
<feature type="transmembrane region" description="Helical" evidence="7">
    <location>
        <begin position="574"/>
        <end position="599"/>
    </location>
</feature>
<evidence type="ECO:0000313" key="10">
    <source>
        <dbReference type="EMBL" id="KIY62579.1"/>
    </source>
</evidence>
<feature type="region of interest" description="Disordered" evidence="6">
    <location>
        <begin position="47"/>
        <end position="80"/>
    </location>
</feature>
<comment type="subcellular location">
    <subcellularLocation>
        <location evidence="1">Membrane</location>
        <topology evidence="1">Multi-pass membrane protein</topology>
    </subcellularLocation>
</comment>
<dbReference type="AlphaFoldDB" id="A0A0D7AXH9"/>
<dbReference type="InterPro" id="IPR024528">
    <property type="entry name" value="ThrE_2"/>
</dbReference>
<protein>
    <submittedName>
        <fullName evidence="10">DUF1212-domain-containing protein</fullName>
    </submittedName>
</protein>
<dbReference type="OrthoDB" id="413008at2759"/>
<keyword evidence="3 7" id="KW-1133">Transmembrane helix</keyword>
<reference evidence="10 11" key="1">
    <citation type="journal article" date="2015" name="Fungal Genet. Biol.">
        <title>Evolution of novel wood decay mechanisms in Agaricales revealed by the genome sequences of Fistulina hepatica and Cylindrobasidium torrendii.</title>
        <authorList>
            <person name="Floudas D."/>
            <person name="Held B.W."/>
            <person name="Riley R."/>
            <person name="Nagy L.G."/>
            <person name="Koehler G."/>
            <person name="Ransdell A.S."/>
            <person name="Younus H."/>
            <person name="Chow J."/>
            <person name="Chiniquy J."/>
            <person name="Lipzen A."/>
            <person name="Tritt A."/>
            <person name="Sun H."/>
            <person name="Haridas S."/>
            <person name="LaButti K."/>
            <person name="Ohm R.A."/>
            <person name="Kues U."/>
            <person name="Blanchette R.A."/>
            <person name="Grigoriev I.V."/>
            <person name="Minto R.E."/>
            <person name="Hibbett D.S."/>
        </authorList>
    </citation>
    <scope>NUCLEOTIDE SEQUENCE [LARGE SCALE GENOMIC DNA]</scope>
    <source>
        <strain evidence="10 11">FP15055 ss-10</strain>
    </source>
</reference>
<evidence type="ECO:0000256" key="5">
    <source>
        <dbReference type="ARBA" id="ARBA00034125"/>
    </source>
</evidence>
<keyword evidence="4 7" id="KW-0472">Membrane</keyword>
<feature type="transmembrane region" description="Helical" evidence="7">
    <location>
        <begin position="406"/>
        <end position="430"/>
    </location>
</feature>
<evidence type="ECO:0000256" key="2">
    <source>
        <dbReference type="ARBA" id="ARBA00022692"/>
    </source>
</evidence>
<feature type="transmembrane region" description="Helical" evidence="7">
    <location>
        <begin position="496"/>
        <end position="516"/>
    </location>
</feature>
<feature type="transmembrane region" description="Helical" evidence="7">
    <location>
        <begin position="550"/>
        <end position="567"/>
    </location>
</feature>
<feature type="domain" description="Threonine/serine exporter-like N-terminal" evidence="8">
    <location>
        <begin position="223"/>
        <end position="462"/>
    </location>
</feature>
<name>A0A0D7AXH9_9AGAR</name>
<keyword evidence="2 7" id="KW-0812">Transmembrane</keyword>
<dbReference type="Proteomes" id="UP000054007">
    <property type="component" value="Unassembled WGS sequence"/>
</dbReference>
<evidence type="ECO:0000256" key="3">
    <source>
        <dbReference type="ARBA" id="ARBA00022989"/>
    </source>
</evidence>
<accession>A0A0D7AXH9</accession>
<dbReference type="InterPro" id="IPR010619">
    <property type="entry name" value="ThrE-like_N"/>
</dbReference>
<evidence type="ECO:0000256" key="7">
    <source>
        <dbReference type="SAM" id="Phobius"/>
    </source>
</evidence>
<feature type="transmembrane region" description="Helical" evidence="7">
    <location>
        <begin position="442"/>
        <end position="460"/>
    </location>
</feature>
<feature type="transmembrane region" description="Helical" evidence="7">
    <location>
        <begin position="381"/>
        <end position="400"/>
    </location>
</feature>
<dbReference type="STRING" id="1314674.A0A0D7AXH9"/>
<feature type="domain" description="Threonine/Serine exporter ThrE" evidence="9">
    <location>
        <begin position="497"/>
        <end position="639"/>
    </location>
</feature>
<dbReference type="Pfam" id="PF12821">
    <property type="entry name" value="ThrE_2"/>
    <property type="match status" value="1"/>
</dbReference>
<keyword evidence="11" id="KW-1185">Reference proteome</keyword>
<proteinExistence type="inferred from homology"/>
<feature type="transmembrane region" description="Helical" evidence="7">
    <location>
        <begin position="330"/>
        <end position="351"/>
    </location>
</feature>
<evidence type="ECO:0000313" key="11">
    <source>
        <dbReference type="Proteomes" id="UP000054007"/>
    </source>
</evidence>
<comment type="similarity">
    <text evidence="5">Belongs to the ThrE exporter (TC 2.A.79) family.</text>
</comment>
<organism evidence="10 11">
    <name type="scientific">Cylindrobasidium torrendii FP15055 ss-10</name>
    <dbReference type="NCBI Taxonomy" id="1314674"/>
    <lineage>
        <taxon>Eukaryota</taxon>
        <taxon>Fungi</taxon>
        <taxon>Dikarya</taxon>
        <taxon>Basidiomycota</taxon>
        <taxon>Agaricomycotina</taxon>
        <taxon>Agaricomycetes</taxon>
        <taxon>Agaricomycetidae</taxon>
        <taxon>Agaricales</taxon>
        <taxon>Marasmiineae</taxon>
        <taxon>Physalacriaceae</taxon>
        <taxon>Cylindrobasidium</taxon>
    </lineage>
</organism>
<evidence type="ECO:0000256" key="4">
    <source>
        <dbReference type="ARBA" id="ARBA00023136"/>
    </source>
</evidence>
<feature type="transmembrane region" description="Helical" evidence="7">
    <location>
        <begin position="523"/>
        <end position="544"/>
    </location>
</feature>
<evidence type="ECO:0000259" key="8">
    <source>
        <dbReference type="Pfam" id="PF06738"/>
    </source>
</evidence>
<evidence type="ECO:0000259" key="9">
    <source>
        <dbReference type="Pfam" id="PF12821"/>
    </source>
</evidence>
<gene>
    <name evidence="10" type="ORF">CYLTODRAFT_404353</name>
</gene>
<dbReference type="InterPro" id="IPR051361">
    <property type="entry name" value="ThrE/Ser_Exporter"/>
</dbReference>
<feature type="transmembrane region" description="Helical" evidence="7">
    <location>
        <begin position="619"/>
        <end position="641"/>
    </location>
</feature>
<evidence type="ECO:0000256" key="1">
    <source>
        <dbReference type="ARBA" id="ARBA00004141"/>
    </source>
</evidence>
<dbReference type="GO" id="GO:0022857">
    <property type="term" value="F:transmembrane transporter activity"/>
    <property type="evidence" value="ECO:0007669"/>
    <property type="project" value="InterPro"/>
</dbReference>
<dbReference type="PANTHER" id="PTHR31082:SF4">
    <property type="entry name" value="PHEROMONE-REGULATED MEMBRANE PROTEIN 10"/>
    <property type="match status" value="1"/>
</dbReference>
<dbReference type="GO" id="GO:0016020">
    <property type="term" value="C:membrane"/>
    <property type="evidence" value="ECO:0007669"/>
    <property type="project" value="UniProtKB-SubCell"/>
</dbReference>
<dbReference type="EMBL" id="KN880769">
    <property type="protein sequence ID" value="KIY62579.1"/>
    <property type="molecule type" value="Genomic_DNA"/>
</dbReference>
<dbReference type="PANTHER" id="PTHR31082">
    <property type="entry name" value="PHEROMONE-REGULATED MEMBRANE PROTEIN 10"/>
    <property type="match status" value="1"/>
</dbReference>
<evidence type="ECO:0000256" key="6">
    <source>
        <dbReference type="SAM" id="MobiDB-lite"/>
    </source>
</evidence>